<keyword evidence="8" id="KW-1185">Reference proteome</keyword>
<keyword evidence="2 6" id="KW-0256">Endoplasmic reticulum</keyword>
<evidence type="ECO:0000256" key="2">
    <source>
        <dbReference type="ARBA" id="ARBA00022824"/>
    </source>
</evidence>
<dbReference type="SUPFAM" id="SSF64356">
    <property type="entry name" value="SNARE-like"/>
    <property type="match status" value="1"/>
</dbReference>
<dbReference type="AlphaFoldDB" id="A0AAV5WRP6"/>
<feature type="non-terminal residue" evidence="7">
    <location>
        <position position="1"/>
    </location>
</feature>
<evidence type="ECO:0000256" key="5">
    <source>
        <dbReference type="ARBA" id="ARBA00038167"/>
    </source>
</evidence>
<sequence length="154" mass="17713">LCSVCVVIMTIYNLYIFNKEGTCIYYREWKREKQSGLPKSEEYKLMFGMLISLRSFAERLSTKDGQQLVRSYKTSAYKMNYMESPTGLKMVVNTDPNAASVPDLVRGIYQVYVECITKNCLIDVSREIQSELFSSRVDQVVTGHSSYAYPTSLY</sequence>
<dbReference type="EMBL" id="BTSY01000006">
    <property type="protein sequence ID" value="GMT34966.1"/>
    <property type="molecule type" value="Genomic_DNA"/>
</dbReference>
<comment type="similarity">
    <text evidence="5">Belongs to the TRAPP small subunits family. BET5 subfamily.</text>
</comment>
<comment type="caution">
    <text evidence="7">The sequence shown here is derived from an EMBL/GenBank/DDBJ whole genome shotgun (WGS) entry which is preliminary data.</text>
</comment>
<dbReference type="GO" id="GO:0005794">
    <property type="term" value="C:Golgi apparatus"/>
    <property type="evidence" value="ECO:0007669"/>
    <property type="project" value="UniProtKB-SubCell"/>
</dbReference>
<dbReference type="Pfam" id="PF04099">
    <property type="entry name" value="Sybindin"/>
    <property type="match status" value="1"/>
</dbReference>
<comment type="subcellular location">
    <subcellularLocation>
        <location evidence="6">Endoplasmic reticulum</location>
    </subcellularLocation>
    <subcellularLocation>
        <location evidence="6">Golgi apparatus</location>
        <location evidence="6">cis-Golgi network</location>
    </subcellularLocation>
</comment>
<proteinExistence type="inferred from homology"/>
<keyword evidence="1 6" id="KW-0813">Transport</keyword>
<evidence type="ECO:0000256" key="1">
    <source>
        <dbReference type="ARBA" id="ARBA00022448"/>
    </source>
</evidence>
<evidence type="ECO:0000256" key="3">
    <source>
        <dbReference type="ARBA" id="ARBA00022892"/>
    </source>
</evidence>
<evidence type="ECO:0000313" key="8">
    <source>
        <dbReference type="Proteomes" id="UP001432322"/>
    </source>
</evidence>
<dbReference type="SMART" id="SM01399">
    <property type="entry name" value="Sybindin"/>
    <property type="match status" value="1"/>
</dbReference>
<evidence type="ECO:0000256" key="4">
    <source>
        <dbReference type="ARBA" id="ARBA00023034"/>
    </source>
</evidence>
<dbReference type="PANTHER" id="PTHR23249:SF16">
    <property type="entry name" value="TRAFFICKING PROTEIN PARTICLE COMPLEX SUBUNIT 1"/>
    <property type="match status" value="1"/>
</dbReference>
<keyword evidence="3 6" id="KW-0931">ER-Golgi transport</keyword>
<dbReference type="GO" id="GO:0006888">
    <property type="term" value="P:endoplasmic reticulum to Golgi vesicle-mediated transport"/>
    <property type="evidence" value="ECO:0007669"/>
    <property type="project" value="UniProtKB-UniRule"/>
</dbReference>
<reference evidence="7" key="1">
    <citation type="submission" date="2023-10" db="EMBL/GenBank/DDBJ databases">
        <title>Genome assembly of Pristionchus species.</title>
        <authorList>
            <person name="Yoshida K."/>
            <person name="Sommer R.J."/>
        </authorList>
    </citation>
    <scope>NUCLEOTIDE SEQUENCE</scope>
    <source>
        <strain evidence="7">RS5133</strain>
    </source>
</reference>
<dbReference type="PANTHER" id="PTHR23249">
    <property type="entry name" value="TRAFFICKING PROTEIN PARTICLE COMPLEX SUBUNIT"/>
    <property type="match status" value="1"/>
</dbReference>
<protein>
    <recommendedName>
        <fullName evidence="6">Trafficking protein particle complex subunit</fullName>
    </recommendedName>
</protein>
<dbReference type="InterPro" id="IPR011012">
    <property type="entry name" value="Longin-like_dom_sf"/>
</dbReference>
<organism evidence="7 8">
    <name type="scientific">Pristionchus fissidentatus</name>
    <dbReference type="NCBI Taxonomy" id="1538716"/>
    <lineage>
        <taxon>Eukaryota</taxon>
        <taxon>Metazoa</taxon>
        <taxon>Ecdysozoa</taxon>
        <taxon>Nematoda</taxon>
        <taxon>Chromadorea</taxon>
        <taxon>Rhabditida</taxon>
        <taxon>Rhabditina</taxon>
        <taxon>Diplogasteromorpha</taxon>
        <taxon>Diplogasteroidea</taxon>
        <taxon>Neodiplogasteridae</taxon>
        <taxon>Pristionchus</taxon>
    </lineage>
</organism>
<dbReference type="Gene3D" id="3.30.450.70">
    <property type="match status" value="1"/>
</dbReference>
<keyword evidence="4 6" id="KW-0333">Golgi apparatus</keyword>
<comment type="subunit">
    <text evidence="6">Part of the multisubunit transport protein particle (TRAPP) complex.</text>
</comment>
<gene>
    <name evidence="7" type="ORF">PFISCL1PPCAC_26263</name>
</gene>
<dbReference type="GO" id="GO:0030008">
    <property type="term" value="C:TRAPP complex"/>
    <property type="evidence" value="ECO:0007669"/>
    <property type="project" value="UniProtKB-UniRule"/>
</dbReference>
<dbReference type="Proteomes" id="UP001432322">
    <property type="component" value="Unassembled WGS sequence"/>
</dbReference>
<name>A0AAV5WRP6_9BILA</name>
<dbReference type="InterPro" id="IPR007233">
    <property type="entry name" value="TRAPPC"/>
</dbReference>
<evidence type="ECO:0000256" key="6">
    <source>
        <dbReference type="RuleBase" id="RU366065"/>
    </source>
</evidence>
<evidence type="ECO:0000313" key="7">
    <source>
        <dbReference type="EMBL" id="GMT34966.1"/>
    </source>
</evidence>
<accession>A0AAV5WRP6</accession>
<dbReference type="GO" id="GO:0005783">
    <property type="term" value="C:endoplasmic reticulum"/>
    <property type="evidence" value="ECO:0007669"/>
    <property type="project" value="UniProtKB-SubCell"/>
</dbReference>
<dbReference type="CDD" id="cd14855">
    <property type="entry name" value="TRAPPC1_MUM2"/>
    <property type="match status" value="1"/>
</dbReference>